<dbReference type="Pfam" id="PF01120">
    <property type="entry name" value="Alpha_L_fucos"/>
    <property type="match status" value="1"/>
</dbReference>
<dbReference type="PANTHER" id="PTHR10030">
    <property type="entry name" value="ALPHA-L-FUCOSIDASE"/>
    <property type="match status" value="1"/>
</dbReference>
<dbReference type="EMBL" id="FP929137">
    <property type="protein sequence ID" value="CBX99860.1"/>
    <property type="molecule type" value="Genomic_DNA"/>
</dbReference>
<keyword evidence="5" id="KW-0378">Hydrolase</keyword>
<dbReference type="Proteomes" id="UP000002668">
    <property type="component" value="Genome"/>
</dbReference>
<proteinExistence type="inferred from homology"/>
<evidence type="ECO:0000256" key="1">
    <source>
        <dbReference type="ARBA" id="ARBA00004071"/>
    </source>
</evidence>
<dbReference type="PRINTS" id="PR00741">
    <property type="entry name" value="GLHYDRLASE29"/>
</dbReference>
<dbReference type="SUPFAM" id="SSF56112">
    <property type="entry name" value="Protein kinase-like (PK-like)"/>
    <property type="match status" value="1"/>
</dbReference>
<dbReference type="GO" id="GO:0016139">
    <property type="term" value="P:glycoside catabolic process"/>
    <property type="evidence" value="ECO:0007669"/>
    <property type="project" value="TreeGrafter"/>
</dbReference>
<dbReference type="OrthoDB" id="6039950at2759"/>
<evidence type="ECO:0000259" key="7">
    <source>
        <dbReference type="Pfam" id="PF01120"/>
    </source>
</evidence>
<evidence type="ECO:0000256" key="4">
    <source>
        <dbReference type="ARBA" id="ARBA00022729"/>
    </source>
</evidence>
<dbReference type="InterPro" id="IPR010916">
    <property type="entry name" value="TonB_box_CS"/>
</dbReference>
<name>E5A8B5_LEPMJ</name>
<comment type="function">
    <text evidence="1">Alpha-L-fucosidase is responsible for hydrolyzing the alpha-1,6-linked fucose joined to the reducing-end N-acetylglucosamine of the carbohydrate moieties of glycoproteins.</text>
</comment>
<dbReference type="GO" id="GO:0004560">
    <property type="term" value="F:alpha-L-fucosidase activity"/>
    <property type="evidence" value="ECO:0007669"/>
    <property type="project" value="UniProtKB-EC"/>
</dbReference>
<dbReference type="eggNOG" id="KOG3340">
    <property type="taxonomic scope" value="Eukaryota"/>
</dbReference>
<dbReference type="PROSITE" id="PS00430">
    <property type="entry name" value="TONB_DEPENDENT_REC_1"/>
    <property type="match status" value="1"/>
</dbReference>
<feature type="domain" description="Glycoside hydrolase family 29 N-terminal" evidence="7">
    <location>
        <begin position="156"/>
        <end position="512"/>
    </location>
</feature>
<dbReference type="InterPro" id="IPR011009">
    <property type="entry name" value="Kinase-like_dom_sf"/>
</dbReference>
<sequence>MRGNRGVLVGFLAASINPTIAALRASSSNSLLSTRSNGFPPALRISGPVLTSKWLEKSDYVQVLEMTVENTGTNALTLADTLEVTATSDSFEVVVPATLTRLISNQAAIVQVGIRNKANVAAGTQCSGTVTATYGAKYGTPITVNSPVTGMCGIGNYTQSADSINRHWNPDWFNDVKYGIFIHWGIYSAPAYGGQPPNQDYAEWYWYRMQDPNYKTQTYQHHRDTYGENFAYDDFIANFTASAFDAREWVDLIADAGAQYMVPVTKHHDGFALFNFPTEISRRSSVHYGPKRDFIAELFDAAKQHHPEMRRGTYFSMPEWFNPTYAPYAIEWGGGFPGGPPKNPYTGQEIPYTGHVEINDYVKDLQLPQMRVLAYEYETELLWCDIGGANNMTIFAAEWLNWARDQGRQVTFNNRCGLPGDFNTPEYFTNGDTVRAKWETSRGMDTFSYGYNAQTPDSAYMTGKDIVESLIDAVSKNGNFLLDIGPKADGSIPAIMQTNLRDAGEWIKAHGESIFATKYWSVKPGLDPFRYTTKSDAFYIHHKGAPPSSLSITDPVPYLPGDTVTIVGGSMNGTSIPATWNGTGTLKLELSDDIIASDKYIWTFKIAYTSTCMCLQNIRKHSQSAEFLFTCDFTGYAKSANSMTFVHARHVKHGDVFWNNVFPDEKLNTKLDDFSGYKTDKESALVCYETSHEFPDHDVVAEESEIFALGSTFYEFMTGSKQCQTLTNHVISEDTAGETCQL</sequence>
<dbReference type="SUPFAM" id="SSF51445">
    <property type="entry name" value="(Trans)glycosidases"/>
    <property type="match status" value="1"/>
</dbReference>
<dbReference type="SMART" id="SM00812">
    <property type="entry name" value="Alpha_L_fucos"/>
    <property type="match status" value="1"/>
</dbReference>
<keyword evidence="6" id="KW-0326">Glycosidase</keyword>
<keyword evidence="9" id="KW-1185">Reference proteome</keyword>
<dbReference type="EC" id="3.2.1.51" evidence="3"/>
<dbReference type="AlphaFoldDB" id="E5A8B5"/>
<keyword evidence="4" id="KW-0732">Signal</keyword>
<dbReference type="InParanoid" id="E5A8B5"/>
<evidence type="ECO:0000256" key="3">
    <source>
        <dbReference type="ARBA" id="ARBA00012662"/>
    </source>
</evidence>
<dbReference type="CAZy" id="GH29">
    <property type="family name" value="Glycoside Hydrolase Family 29"/>
</dbReference>
<dbReference type="OMA" id="HRDTYGE"/>
<organism evidence="9">
    <name type="scientific">Leptosphaeria maculans (strain JN3 / isolate v23.1.3 / race Av1-4-5-6-7-8)</name>
    <name type="common">Blackleg fungus</name>
    <name type="synonym">Phoma lingam</name>
    <dbReference type="NCBI Taxonomy" id="985895"/>
    <lineage>
        <taxon>Eukaryota</taxon>
        <taxon>Fungi</taxon>
        <taxon>Dikarya</taxon>
        <taxon>Ascomycota</taxon>
        <taxon>Pezizomycotina</taxon>
        <taxon>Dothideomycetes</taxon>
        <taxon>Pleosporomycetidae</taxon>
        <taxon>Pleosporales</taxon>
        <taxon>Pleosporineae</taxon>
        <taxon>Leptosphaeriaceae</taxon>
        <taxon>Plenodomus</taxon>
        <taxon>Plenodomus lingam/Leptosphaeria maculans species complex</taxon>
    </lineage>
</organism>
<dbReference type="InterPro" id="IPR016286">
    <property type="entry name" value="FUC_metazoa-typ"/>
</dbReference>
<accession>E5A8B5</accession>
<evidence type="ECO:0000256" key="6">
    <source>
        <dbReference type="ARBA" id="ARBA00023295"/>
    </source>
</evidence>
<dbReference type="VEuPathDB" id="FungiDB:LEMA_P074490.1"/>
<comment type="similarity">
    <text evidence="2">Belongs to the glycosyl hydrolase 29 family.</text>
</comment>
<dbReference type="PANTHER" id="PTHR10030:SF37">
    <property type="entry name" value="ALPHA-L-FUCOSIDASE-RELATED"/>
    <property type="match status" value="1"/>
</dbReference>
<dbReference type="Gene3D" id="1.10.510.10">
    <property type="entry name" value="Transferase(Phosphotransferase) domain 1"/>
    <property type="match status" value="1"/>
</dbReference>
<evidence type="ECO:0000313" key="8">
    <source>
        <dbReference type="EMBL" id="CBX99860.1"/>
    </source>
</evidence>
<dbReference type="GO" id="GO:0006004">
    <property type="term" value="P:fucose metabolic process"/>
    <property type="evidence" value="ECO:0007669"/>
    <property type="project" value="InterPro"/>
</dbReference>
<dbReference type="InterPro" id="IPR000933">
    <property type="entry name" value="Glyco_hydro_29"/>
</dbReference>
<protein>
    <recommendedName>
        <fullName evidence="3">alpha-L-fucosidase</fullName>
        <ecNumber evidence="3">3.2.1.51</ecNumber>
    </recommendedName>
</protein>
<reference evidence="9" key="1">
    <citation type="journal article" date="2011" name="Nat. Commun.">
        <title>Effector diversification within compartments of the Leptosphaeria maculans genome affected by Repeat-Induced Point mutations.</title>
        <authorList>
            <person name="Rouxel T."/>
            <person name="Grandaubert J."/>
            <person name="Hane J.K."/>
            <person name="Hoede C."/>
            <person name="van de Wouw A.P."/>
            <person name="Couloux A."/>
            <person name="Dominguez V."/>
            <person name="Anthouard V."/>
            <person name="Bally P."/>
            <person name="Bourras S."/>
            <person name="Cozijnsen A.J."/>
            <person name="Ciuffetti L.M."/>
            <person name="Degrave A."/>
            <person name="Dilmaghani A."/>
            <person name="Duret L."/>
            <person name="Fudal I."/>
            <person name="Goodwin S.B."/>
            <person name="Gout L."/>
            <person name="Glaser N."/>
            <person name="Linglin J."/>
            <person name="Kema G.H.J."/>
            <person name="Lapalu N."/>
            <person name="Lawrence C.B."/>
            <person name="May K."/>
            <person name="Meyer M."/>
            <person name="Ollivier B."/>
            <person name="Poulain J."/>
            <person name="Schoch C.L."/>
            <person name="Simon A."/>
            <person name="Spatafora J.W."/>
            <person name="Stachowiak A."/>
            <person name="Turgeon B.G."/>
            <person name="Tyler B.M."/>
            <person name="Vincent D."/>
            <person name="Weissenbach J."/>
            <person name="Amselem J."/>
            <person name="Quesneville H."/>
            <person name="Oliver R.P."/>
            <person name="Wincker P."/>
            <person name="Balesdent M.-H."/>
            <person name="Howlett B.J."/>
        </authorList>
    </citation>
    <scope>NUCLEOTIDE SEQUENCE [LARGE SCALE GENOMIC DNA]</scope>
    <source>
        <strain evidence="9">JN3 / isolate v23.1.3 / race Av1-4-5-6-7-8</strain>
    </source>
</reference>
<dbReference type="Gene3D" id="3.20.20.80">
    <property type="entry name" value="Glycosidases"/>
    <property type="match status" value="1"/>
</dbReference>
<dbReference type="InterPro" id="IPR017853">
    <property type="entry name" value="GH"/>
</dbReference>
<evidence type="ECO:0000256" key="5">
    <source>
        <dbReference type="ARBA" id="ARBA00022801"/>
    </source>
</evidence>
<dbReference type="HOGENOM" id="CLU_002934_4_2_1"/>
<dbReference type="STRING" id="985895.E5A8B5"/>
<gene>
    <name evidence="8" type="ORF">LEMA_P074490.1</name>
</gene>
<dbReference type="InterPro" id="IPR057739">
    <property type="entry name" value="Glyco_hydro_29_N"/>
</dbReference>
<evidence type="ECO:0000256" key="2">
    <source>
        <dbReference type="ARBA" id="ARBA00007951"/>
    </source>
</evidence>
<evidence type="ECO:0000313" key="9">
    <source>
        <dbReference type="Proteomes" id="UP000002668"/>
    </source>
</evidence>